<evidence type="ECO:0000256" key="1">
    <source>
        <dbReference type="SAM" id="MobiDB-lite"/>
    </source>
</evidence>
<sequence>MTPPQYKQAVKPSQTTHHHKQSYNPLPHHTTTHRSLHHRGRYKGTGNEDSAIKSRQHFATPDTLSPA</sequence>
<comment type="caution">
    <text evidence="2">The sequence shown here is derived from an EMBL/GenBank/DDBJ whole genome shotgun (WGS) entry which is preliminary data.</text>
</comment>
<feature type="compositionally biased region" description="Basic residues" evidence="1">
    <location>
        <begin position="30"/>
        <end position="42"/>
    </location>
</feature>
<keyword evidence="3" id="KW-1185">Reference proteome</keyword>
<feature type="region of interest" description="Disordered" evidence="1">
    <location>
        <begin position="1"/>
        <end position="67"/>
    </location>
</feature>
<proteinExistence type="predicted"/>
<dbReference type="EMBL" id="VSRR010147424">
    <property type="protein sequence ID" value="MPD05724.1"/>
    <property type="molecule type" value="Genomic_DNA"/>
</dbReference>
<evidence type="ECO:0000313" key="3">
    <source>
        <dbReference type="Proteomes" id="UP000324222"/>
    </source>
</evidence>
<name>A0A5B7KFV8_PORTR</name>
<dbReference type="Proteomes" id="UP000324222">
    <property type="component" value="Unassembled WGS sequence"/>
</dbReference>
<accession>A0A5B7KFV8</accession>
<organism evidence="2 3">
    <name type="scientific">Portunus trituberculatus</name>
    <name type="common">Swimming crab</name>
    <name type="synonym">Neptunus trituberculatus</name>
    <dbReference type="NCBI Taxonomy" id="210409"/>
    <lineage>
        <taxon>Eukaryota</taxon>
        <taxon>Metazoa</taxon>
        <taxon>Ecdysozoa</taxon>
        <taxon>Arthropoda</taxon>
        <taxon>Crustacea</taxon>
        <taxon>Multicrustacea</taxon>
        <taxon>Malacostraca</taxon>
        <taxon>Eumalacostraca</taxon>
        <taxon>Eucarida</taxon>
        <taxon>Decapoda</taxon>
        <taxon>Pleocyemata</taxon>
        <taxon>Brachyura</taxon>
        <taxon>Eubrachyura</taxon>
        <taxon>Portunoidea</taxon>
        <taxon>Portunidae</taxon>
        <taxon>Portuninae</taxon>
        <taxon>Portunus</taxon>
    </lineage>
</organism>
<protein>
    <submittedName>
        <fullName evidence="2">Uncharacterized protein</fullName>
    </submittedName>
</protein>
<evidence type="ECO:0000313" key="2">
    <source>
        <dbReference type="EMBL" id="MPD05724.1"/>
    </source>
</evidence>
<dbReference type="AlphaFoldDB" id="A0A5B7KFV8"/>
<reference evidence="2 3" key="1">
    <citation type="submission" date="2019-05" db="EMBL/GenBank/DDBJ databases">
        <title>Another draft genome of Portunus trituberculatus and its Hox gene families provides insights of decapod evolution.</title>
        <authorList>
            <person name="Jeong J.-H."/>
            <person name="Song I."/>
            <person name="Kim S."/>
            <person name="Choi T."/>
            <person name="Kim D."/>
            <person name="Ryu S."/>
            <person name="Kim W."/>
        </authorList>
    </citation>
    <scope>NUCLEOTIDE SEQUENCE [LARGE SCALE GENOMIC DNA]</scope>
    <source>
        <tissue evidence="2">Muscle</tissue>
    </source>
</reference>
<gene>
    <name evidence="2" type="ORF">E2C01_101484</name>
</gene>